<name>A0A0F9BLF6_9ZZZZ</name>
<dbReference type="EMBL" id="LAZR01051400">
    <property type="protein sequence ID" value="KKK85241.1"/>
    <property type="molecule type" value="Genomic_DNA"/>
</dbReference>
<evidence type="ECO:0000313" key="1">
    <source>
        <dbReference type="EMBL" id="KKK85241.1"/>
    </source>
</evidence>
<gene>
    <name evidence="1" type="ORF">LCGC14_2775270</name>
</gene>
<comment type="caution">
    <text evidence="1">The sequence shown here is derived from an EMBL/GenBank/DDBJ whole genome shotgun (WGS) entry which is preliminary data.</text>
</comment>
<dbReference type="AlphaFoldDB" id="A0A0F9BLF6"/>
<accession>A0A0F9BLF6</accession>
<sequence length="83" mass="9281">MASILGELDKQAAERAALPLKTFVVRTIGKPKEVLESFQCHEVYRGVQDDAISIHQHGIGTVAFVRLQPGQVLVEEVRDVRER</sequence>
<organism evidence="1">
    <name type="scientific">marine sediment metagenome</name>
    <dbReference type="NCBI Taxonomy" id="412755"/>
    <lineage>
        <taxon>unclassified sequences</taxon>
        <taxon>metagenomes</taxon>
        <taxon>ecological metagenomes</taxon>
    </lineage>
</organism>
<reference evidence="1" key="1">
    <citation type="journal article" date="2015" name="Nature">
        <title>Complex archaea that bridge the gap between prokaryotes and eukaryotes.</title>
        <authorList>
            <person name="Spang A."/>
            <person name="Saw J.H."/>
            <person name="Jorgensen S.L."/>
            <person name="Zaremba-Niedzwiedzka K."/>
            <person name="Martijn J."/>
            <person name="Lind A.E."/>
            <person name="van Eijk R."/>
            <person name="Schleper C."/>
            <person name="Guy L."/>
            <person name="Ettema T.J."/>
        </authorList>
    </citation>
    <scope>NUCLEOTIDE SEQUENCE</scope>
</reference>
<proteinExistence type="predicted"/>
<protein>
    <submittedName>
        <fullName evidence="1">Uncharacterized protein</fullName>
    </submittedName>
</protein>